<dbReference type="EMBL" id="JBHLSV010000016">
    <property type="protein sequence ID" value="MFC0674926.1"/>
    <property type="molecule type" value="Genomic_DNA"/>
</dbReference>
<evidence type="ECO:0000313" key="1">
    <source>
        <dbReference type="EMBL" id="MFC0674926.1"/>
    </source>
</evidence>
<dbReference type="RefSeq" id="WP_376981470.1">
    <property type="nucleotide sequence ID" value="NZ_JBHLSV010000016.1"/>
</dbReference>
<proteinExistence type="predicted"/>
<keyword evidence="2" id="KW-1185">Reference proteome</keyword>
<sequence>MTAEPKPASTPLTADDLVSVVCAVPGVRGIEPGIATTLRAIDARIRRSQADAHYGVILDRGSGTVIVEIGLHRTAPVRSIVADVQRTVRAAVRGHLPEGTDVMVRVQSLG</sequence>
<organism evidence="1 2">
    <name type="scientific">Brachybacterium hainanense</name>
    <dbReference type="NCBI Taxonomy" id="1541174"/>
    <lineage>
        <taxon>Bacteria</taxon>
        <taxon>Bacillati</taxon>
        <taxon>Actinomycetota</taxon>
        <taxon>Actinomycetes</taxon>
        <taxon>Micrococcales</taxon>
        <taxon>Dermabacteraceae</taxon>
        <taxon>Brachybacterium</taxon>
    </lineage>
</organism>
<protein>
    <recommendedName>
        <fullName evidence="3">Asp23/Gls24 family envelope stress response protein</fullName>
    </recommendedName>
</protein>
<dbReference type="Proteomes" id="UP001589793">
    <property type="component" value="Unassembled WGS sequence"/>
</dbReference>
<evidence type="ECO:0008006" key="3">
    <source>
        <dbReference type="Google" id="ProtNLM"/>
    </source>
</evidence>
<comment type="caution">
    <text evidence="1">The sequence shown here is derived from an EMBL/GenBank/DDBJ whole genome shotgun (WGS) entry which is preliminary data.</text>
</comment>
<gene>
    <name evidence="1" type="ORF">ACFFF6_13240</name>
</gene>
<evidence type="ECO:0000313" key="2">
    <source>
        <dbReference type="Proteomes" id="UP001589793"/>
    </source>
</evidence>
<reference evidence="1 2" key="1">
    <citation type="submission" date="2024-09" db="EMBL/GenBank/DDBJ databases">
        <authorList>
            <person name="Sun Q."/>
            <person name="Mori K."/>
        </authorList>
    </citation>
    <scope>NUCLEOTIDE SEQUENCE [LARGE SCALE GENOMIC DNA]</scope>
    <source>
        <strain evidence="1 2">CICC 10874</strain>
    </source>
</reference>
<accession>A0ABV6RDU1</accession>
<name>A0ABV6RDU1_9MICO</name>